<organism evidence="2">
    <name type="scientific">Tanacetum cinerariifolium</name>
    <name type="common">Dalmatian daisy</name>
    <name type="synonym">Chrysanthemum cinerariifolium</name>
    <dbReference type="NCBI Taxonomy" id="118510"/>
    <lineage>
        <taxon>Eukaryota</taxon>
        <taxon>Viridiplantae</taxon>
        <taxon>Streptophyta</taxon>
        <taxon>Embryophyta</taxon>
        <taxon>Tracheophyta</taxon>
        <taxon>Spermatophyta</taxon>
        <taxon>Magnoliopsida</taxon>
        <taxon>eudicotyledons</taxon>
        <taxon>Gunneridae</taxon>
        <taxon>Pentapetalae</taxon>
        <taxon>asterids</taxon>
        <taxon>campanulids</taxon>
        <taxon>Asterales</taxon>
        <taxon>Asteraceae</taxon>
        <taxon>Asteroideae</taxon>
        <taxon>Anthemideae</taxon>
        <taxon>Anthemidinae</taxon>
        <taxon>Tanacetum</taxon>
    </lineage>
</organism>
<evidence type="ECO:0000313" key="2">
    <source>
        <dbReference type="EMBL" id="GFA03311.1"/>
    </source>
</evidence>
<name>A0A699J137_TANCI</name>
<dbReference type="AlphaFoldDB" id="A0A699J137"/>
<evidence type="ECO:0000259" key="1">
    <source>
        <dbReference type="Pfam" id="PF13966"/>
    </source>
</evidence>
<comment type="caution">
    <text evidence="2">The sequence shown here is derived from an EMBL/GenBank/DDBJ whole genome shotgun (WGS) entry which is preliminary data.</text>
</comment>
<protein>
    <recommendedName>
        <fullName evidence="1">Reverse transcriptase zinc-binding domain-containing protein</fullName>
    </recommendedName>
</protein>
<accession>A0A699J137</accession>
<reference evidence="2" key="1">
    <citation type="journal article" date="2019" name="Sci. Rep.">
        <title>Draft genome of Tanacetum cinerariifolium, the natural source of mosquito coil.</title>
        <authorList>
            <person name="Yamashiro T."/>
            <person name="Shiraishi A."/>
            <person name="Satake H."/>
            <person name="Nakayama K."/>
        </authorList>
    </citation>
    <scope>NUCLEOTIDE SEQUENCE</scope>
</reference>
<feature type="domain" description="Reverse transcriptase zinc-binding" evidence="1">
    <location>
        <begin position="236"/>
        <end position="319"/>
    </location>
</feature>
<sequence>MLSHMFYADDAVFVGQWCESNITTLVHVLVCFHRAFGLKINMSKSKILGVHMDSDRVKEVALKLGCLTLKFPFLYLRMMVGGSMSRLHEWDEVVERVKTRLSKWKMKSLSIGGNSLWIRVIQAIYGEDGKIDADVKIGSRSCWLNIVHEAKALAHKGIDLRDFMRIKLGNGENTRFWEDSWIEGDLLRNRFPRLYALESCKRITEQFENLVTLVHDVSLSPMADRWSWTLDISRDFTVSSVRKWIDDKLIPEVGSKTRWVKYVLIIVNVNAWKVKLDVFPTRFNLSRRGIHIDFIMCVICDKGVETSWHLFFSCCMVRQMIRLITRWWDVPCEEFDDYDD</sequence>
<gene>
    <name evidence="2" type="ORF">Tci_575283</name>
</gene>
<dbReference type="PANTHER" id="PTHR33116">
    <property type="entry name" value="REVERSE TRANSCRIPTASE ZINC-BINDING DOMAIN-CONTAINING PROTEIN-RELATED-RELATED"/>
    <property type="match status" value="1"/>
</dbReference>
<proteinExistence type="predicted"/>
<dbReference type="Pfam" id="PF13966">
    <property type="entry name" value="zf-RVT"/>
    <property type="match status" value="1"/>
</dbReference>
<dbReference type="InterPro" id="IPR026960">
    <property type="entry name" value="RVT-Znf"/>
</dbReference>
<dbReference type="EMBL" id="BKCJ010358671">
    <property type="protein sequence ID" value="GFA03311.1"/>
    <property type="molecule type" value="Genomic_DNA"/>
</dbReference>
<dbReference type="PANTHER" id="PTHR33116:SF79">
    <property type="entry name" value="REVERSE TRANSCRIPTASE DOMAIN, ZINC FINGER, CCHC-TYPE-RELATED"/>
    <property type="match status" value="1"/>
</dbReference>